<evidence type="ECO:0000259" key="3">
    <source>
        <dbReference type="Pfam" id="PF02826"/>
    </source>
</evidence>
<dbReference type="SUPFAM" id="SSF51735">
    <property type="entry name" value="NAD(P)-binding Rossmann-fold domains"/>
    <property type="match status" value="1"/>
</dbReference>
<feature type="domain" description="D-isomer specific 2-hydroxyacid dehydrogenase NAD-binding" evidence="3">
    <location>
        <begin position="43"/>
        <end position="221"/>
    </location>
</feature>
<proteinExistence type="predicted"/>
<gene>
    <name evidence="4" type="ORF">CAPTEDRAFT_21692</name>
</gene>
<keyword evidence="6" id="KW-1185">Reference proteome</keyword>
<dbReference type="STRING" id="283909.R7VES4"/>
<keyword evidence="2" id="KW-0520">NAD</keyword>
<dbReference type="HOGENOM" id="CLU_019796_1_0_1"/>
<evidence type="ECO:0000256" key="2">
    <source>
        <dbReference type="ARBA" id="ARBA00023027"/>
    </source>
</evidence>
<evidence type="ECO:0000313" key="4">
    <source>
        <dbReference type="EMBL" id="ELU14791.1"/>
    </source>
</evidence>
<dbReference type="OMA" id="VQMAEYV"/>
<dbReference type="FunFam" id="3.40.50.720:FF:000363">
    <property type="entry name" value="D-isomer specific 2-hydroxyacid dehydrogenase"/>
    <property type="match status" value="1"/>
</dbReference>
<dbReference type="GO" id="GO:0051287">
    <property type="term" value="F:NAD binding"/>
    <property type="evidence" value="ECO:0007669"/>
    <property type="project" value="InterPro"/>
</dbReference>
<dbReference type="EMBL" id="KB294299">
    <property type="protein sequence ID" value="ELU14791.1"/>
    <property type="molecule type" value="Genomic_DNA"/>
</dbReference>
<dbReference type="InterPro" id="IPR036291">
    <property type="entry name" value="NAD(P)-bd_dom_sf"/>
</dbReference>
<evidence type="ECO:0000313" key="5">
    <source>
        <dbReference type="EnsemblMetazoa" id="CapteP21692"/>
    </source>
</evidence>
<keyword evidence="1" id="KW-0560">Oxidoreductase</keyword>
<dbReference type="PANTHER" id="PTHR43333">
    <property type="entry name" value="2-HACID_DH_C DOMAIN-CONTAINING PROTEIN"/>
    <property type="match status" value="1"/>
</dbReference>
<dbReference type="EMBL" id="AMQN01004764">
    <property type="status" value="NOT_ANNOTATED_CDS"/>
    <property type="molecule type" value="Genomic_DNA"/>
</dbReference>
<evidence type="ECO:0000256" key="1">
    <source>
        <dbReference type="ARBA" id="ARBA00023002"/>
    </source>
</evidence>
<reference evidence="5" key="3">
    <citation type="submission" date="2015-06" db="UniProtKB">
        <authorList>
            <consortium name="EnsemblMetazoa"/>
        </authorList>
    </citation>
    <scope>IDENTIFICATION</scope>
</reference>
<name>R7VES4_CAPTE</name>
<dbReference type="PANTHER" id="PTHR43333:SF1">
    <property type="entry name" value="D-ISOMER SPECIFIC 2-HYDROXYACID DEHYDROGENASE NAD-BINDING DOMAIN-CONTAINING PROTEIN"/>
    <property type="match status" value="1"/>
</dbReference>
<reference evidence="4 6" key="2">
    <citation type="journal article" date="2013" name="Nature">
        <title>Insights into bilaterian evolution from three spiralian genomes.</title>
        <authorList>
            <person name="Simakov O."/>
            <person name="Marletaz F."/>
            <person name="Cho S.J."/>
            <person name="Edsinger-Gonzales E."/>
            <person name="Havlak P."/>
            <person name="Hellsten U."/>
            <person name="Kuo D.H."/>
            <person name="Larsson T."/>
            <person name="Lv J."/>
            <person name="Arendt D."/>
            <person name="Savage R."/>
            <person name="Osoegawa K."/>
            <person name="de Jong P."/>
            <person name="Grimwood J."/>
            <person name="Chapman J.A."/>
            <person name="Shapiro H."/>
            <person name="Aerts A."/>
            <person name="Otillar R.P."/>
            <person name="Terry A.Y."/>
            <person name="Boore J.L."/>
            <person name="Grigoriev I.V."/>
            <person name="Lindberg D.R."/>
            <person name="Seaver E.C."/>
            <person name="Weisblat D.A."/>
            <person name="Putnam N.H."/>
            <person name="Rokhsar D.S."/>
        </authorList>
    </citation>
    <scope>NUCLEOTIDE SEQUENCE</scope>
    <source>
        <strain evidence="4 6">I ESC-2004</strain>
    </source>
</reference>
<dbReference type="CDD" id="cd05300">
    <property type="entry name" value="2-Hacid_dh_1"/>
    <property type="match status" value="1"/>
</dbReference>
<dbReference type="EnsemblMetazoa" id="CapteT21692">
    <property type="protein sequence ID" value="CapteP21692"/>
    <property type="gene ID" value="CapteG21692"/>
</dbReference>
<dbReference type="InterPro" id="IPR006140">
    <property type="entry name" value="D-isomer_DH_NAD-bd"/>
</dbReference>
<sequence>MQSTWAGIDSLVKSLDPSKPLPSYKITKFGGAFGPMMSEFVFAQIIALERGFAGMMNSQKQKSWDHATFGVYRPLAGLTLGILGVGDIGKHIAKIAKLFGMQVWGLIRTKPDAHPDYLDEYRLTDGLPELLSQCDYVCNVLPDTSSTTGVLSAGMLKHCKSKSPVFINVGRGNILSEADIVEALDMKWIRHAILDVFPSEPLSEESPLWGHPHVTITPHVSAMSMMESVSDLFVENYKRFTSGQPLHYVSSFEAGY</sequence>
<dbReference type="AlphaFoldDB" id="R7VES4"/>
<dbReference type="GO" id="GO:0016491">
    <property type="term" value="F:oxidoreductase activity"/>
    <property type="evidence" value="ECO:0007669"/>
    <property type="project" value="UniProtKB-KW"/>
</dbReference>
<protein>
    <recommendedName>
        <fullName evidence="3">D-isomer specific 2-hydroxyacid dehydrogenase NAD-binding domain-containing protein</fullName>
    </recommendedName>
</protein>
<reference evidence="6" key="1">
    <citation type="submission" date="2012-12" db="EMBL/GenBank/DDBJ databases">
        <authorList>
            <person name="Hellsten U."/>
            <person name="Grimwood J."/>
            <person name="Chapman J.A."/>
            <person name="Shapiro H."/>
            <person name="Aerts A."/>
            <person name="Otillar R.P."/>
            <person name="Terry A.Y."/>
            <person name="Boore J.L."/>
            <person name="Simakov O."/>
            <person name="Marletaz F."/>
            <person name="Cho S.-J."/>
            <person name="Edsinger-Gonzales E."/>
            <person name="Havlak P."/>
            <person name="Kuo D.-H."/>
            <person name="Larsson T."/>
            <person name="Lv J."/>
            <person name="Arendt D."/>
            <person name="Savage R."/>
            <person name="Osoegawa K."/>
            <person name="de Jong P."/>
            <person name="Lindberg D.R."/>
            <person name="Seaver E.C."/>
            <person name="Weisblat D.A."/>
            <person name="Putnam N.H."/>
            <person name="Grigoriev I.V."/>
            <person name="Rokhsar D.S."/>
        </authorList>
    </citation>
    <scope>NUCLEOTIDE SEQUENCE</scope>
    <source>
        <strain evidence="6">I ESC-2004</strain>
    </source>
</reference>
<dbReference type="Gene3D" id="3.40.50.720">
    <property type="entry name" value="NAD(P)-binding Rossmann-like Domain"/>
    <property type="match status" value="2"/>
</dbReference>
<accession>R7VES4</accession>
<evidence type="ECO:0000313" key="6">
    <source>
        <dbReference type="Proteomes" id="UP000014760"/>
    </source>
</evidence>
<organism evidence="4">
    <name type="scientific">Capitella teleta</name>
    <name type="common">Polychaete worm</name>
    <dbReference type="NCBI Taxonomy" id="283909"/>
    <lineage>
        <taxon>Eukaryota</taxon>
        <taxon>Metazoa</taxon>
        <taxon>Spiralia</taxon>
        <taxon>Lophotrochozoa</taxon>
        <taxon>Annelida</taxon>
        <taxon>Polychaeta</taxon>
        <taxon>Sedentaria</taxon>
        <taxon>Scolecida</taxon>
        <taxon>Capitellidae</taxon>
        <taxon>Capitella</taxon>
    </lineage>
</organism>
<dbReference type="Proteomes" id="UP000014760">
    <property type="component" value="Unassembled WGS sequence"/>
</dbReference>
<dbReference type="OrthoDB" id="298012at2759"/>
<dbReference type="Pfam" id="PF02826">
    <property type="entry name" value="2-Hacid_dh_C"/>
    <property type="match status" value="1"/>
</dbReference>